<reference evidence="1 2" key="1">
    <citation type="journal article" date="2022" name="bioRxiv">
        <title>An ancient truncated duplication of the anti-Mullerian hormone receptor type 2 gene is a potential conserved master sex determinant in the Pangasiidae catfish family.</title>
        <authorList>
            <person name="Wen M."/>
            <person name="Pan Q."/>
            <person name="Jouanno E."/>
            <person name="Montfort J."/>
            <person name="Zahm M."/>
            <person name="Cabau C."/>
            <person name="Klopp C."/>
            <person name="Iampietro C."/>
            <person name="Roques C."/>
            <person name="Bouchez O."/>
            <person name="Castinel A."/>
            <person name="Donnadieu C."/>
            <person name="Parrinello H."/>
            <person name="Poncet C."/>
            <person name="Belmonte E."/>
            <person name="Gautier V."/>
            <person name="Avarre J.-C."/>
            <person name="Dugue R."/>
            <person name="Gustiano R."/>
            <person name="Ha T.T.T."/>
            <person name="Campet M."/>
            <person name="Sriphairoj K."/>
            <person name="Ribolli J."/>
            <person name="de Almeida F.L."/>
            <person name="Desvignes T."/>
            <person name="Postlethwait J.H."/>
            <person name="Bucao C.F."/>
            <person name="Robinson-Rechavi M."/>
            <person name="Bobe J."/>
            <person name="Herpin A."/>
            <person name="Guiguen Y."/>
        </authorList>
    </citation>
    <scope>NUCLEOTIDE SEQUENCE [LARGE SCALE GENOMIC DNA]</scope>
    <source>
        <strain evidence="1">YG-Dec2019</strain>
    </source>
</reference>
<accession>A0ACC5XQ41</accession>
<gene>
    <name evidence="1" type="ORF">PGIGA_G00156450</name>
</gene>
<dbReference type="EMBL" id="CM040478">
    <property type="protein sequence ID" value="MCI4393344.1"/>
    <property type="molecule type" value="Genomic_DNA"/>
</dbReference>
<name>A0ACC5XQ41_PANGG</name>
<dbReference type="Proteomes" id="UP000829447">
    <property type="component" value="Linkage Group LG25"/>
</dbReference>
<keyword evidence="2" id="KW-1185">Reference proteome</keyword>
<protein>
    <submittedName>
        <fullName evidence="1">Uncharacterized protein</fullName>
    </submittedName>
</protein>
<organism evidence="1 2">
    <name type="scientific">Pangasianodon gigas</name>
    <name type="common">Mekong giant catfish</name>
    <name type="synonym">Pangasius gigas</name>
    <dbReference type="NCBI Taxonomy" id="30993"/>
    <lineage>
        <taxon>Eukaryota</taxon>
        <taxon>Metazoa</taxon>
        <taxon>Chordata</taxon>
        <taxon>Craniata</taxon>
        <taxon>Vertebrata</taxon>
        <taxon>Euteleostomi</taxon>
        <taxon>Actinopterygii</taxon>
        <taxon>Neopterygii</taxon>
        <taxon>Teleostei</taxon>
        <taxon>Ostariophysi</taxon>
        <taxon>Siluriformes</taxon>
        <taxon>Pangasiidae</taxon>
        <taxon>Pangasianodon</taxon>
    </lineage>
</organism>
<proteinExistence type="predicted"/>
<evidence type="ECO:0000313" key="2">
    <source>
        <dbReference type="Proteomes" id="UP000829447"/>
    </source>
</evidence>
<comment type="caution">
    <text evidence="1">The sequence shown here is derived from an EMBL/GenBank/DDBJ whole genome shotgun (WGS) entry which is preliminary data.</text>
</comment>
<sequence length="140" mass="15622">MVPPVDCGEGLGISYGELYCDGLGLRLLWWLWGCGCHKQSCTQDSIIGEWIFSTNQTSFENCDECAGCTVALFVHVVHSYRRDLFIIALSISAQMRMGSLLSLVPIKISSLYCLREFSLATVTSALLIRDKFPYLQCILV</sequence>
<evidence type="ECO:0000313" key="1">
    <source>
        <dbReference type="EMBL" id="MCI4393344.1"/>
    </source>
</evidence>